<evidence type="ECO:0000256" key="3">
    <source>
        <dbReference type="ARBA" id="ARBA00022475"/>
    </source>
</evidence>
<keyword evidence="8" id="KW-0472">Membrane</keyword>
<dbReference type="PANTHER" id="PTHR32219:SF3">
    <property type="entry name" value="CALPONIN-LIKE DOMAIN PROTEIN"/>
    <property type="match status" value="1"/>
</dbReference>
<dbReference type="AlphaFoldDB" id="A0AAD8KXL4"/>
<keyword evidence="5" id="KW-0256">Endoplasmic reticulum</keyword>
<comment type="subcellular location">
    <subcellularLocation>
        <location evidence="1">Cell membrane</location>
        <topology evidence="1">Single-pass membrane protein</topology>
    </subcellularLocation>
    <subcellularLocation>
        <location evidence="2">Endoplasmic reticulum membrane</location>
        <topology evidence="2">Single-pass membrane protein</topology>
    </subcellularLocation>
</comment>
<feature type="compositionally biased region" description="Basic residues" evidence="11">
    <location>
        <begin position="530"/>
        <end position="544"/>
    </location>
</feature>
<keyword evidence="3" id="KW-1003">Cell membrane</keyword>
<evidence type="ECO:0000313" key="13">
    <source>
        <dbReference type="Proteomes" id="UP001229421"/>
    </source>
</evidence>
<dbReference type="GO" id="GO:0005789">
    <property type="term" value="C:endoplasmic reticulum membrane"/>
    <property type="evidence" value="ECO:0007669"/>
    <property type="project" value="UniProtKB-SubCell"/>
</dbReference>
<proteinExistence type="inferred from homology"/>
<evidence type="ECO:0000313" key="12">
    <source>
        <dbReference type="EMBL" id="KAK1431549.1"/>
    </source>
</evidence>
<gene>
    <name evidence="12" type="ORF">QVD17_08009</name>
</gene>
<dbReference type="EMBL" id="JAUHHV010000002">
    <property type="protein sequence ID" value="KAK1431549.1"/>
    <property type="molecule type" value="Genomic_DNA"/>
</dbReference>
<feature type="compositionally biased region" description="Basic and acidic residues" evidence="11">
    <location>
        <begin position="455"/>
        <end position="474"/>
    </location>
</feature>
<evidence type="ECO:0000256" key="6">
    <source>
        <dbReference type="ARBA" id="ARBA00022989"/>
    </source>
</evidence>
<evidence type="ECO:0000256" key="10">
    <source>
        <dbReference type="SAM" id="Coils"/>
    </source>
</evidence>
<evidence type="ECO:0000256" key="4">
    <source>
        <dbReference type="ARBA" id="ARBA00022692"/>
    </source>
</evidence>
<comment type="similarity">
    <text evidence="9">Belongs to the plant Proton pump-interactor protein family.</text>
</comment>
<protein>
    <submittedName>
        <fullName evidence="12">Uncharacterized protein</fullName>
    </submittedName>
</protein>
<dbReference type="InterPro" id="IPR055282">
    <property type="entry name" value="PPI1-4"/>
</dbReference>
<dbReference type="Proteomes" id="UP001229421">
    <property type="component" value="Unassembled WGS sequence"/>
</dbReference>
<keyword evidence="7 10" id="KW-0175">Coiled coil</keyword>
<evidence type="ECO:0000256" key="9">
    <source>
        <dbReference type="ARBA" id="ARBA00038080"/>
    </source>
</evidence>
<keyword evidence="4" id="KW-0812">Transmembrane</keyword>
<name>A0AAD8KXL4_TARER</name>
<evidence type="ECO:0000256" key="11">
    <source>
        <dbReference type="SAM" id="MobiDB-lite"/>
    </source>
</evidence>
<keyword evidence="13" id="KW-1185">Reference proteome</keyword>
<evidence type="ECO:0000256" key="5">
    <source>
        <dbReference type="ARBA" id="ARBA00022824"/>
    </source>
</evidence>
<evidence type="ECO:0000256" key="1">
    <source>
        <dbReference type="ARBA" id="ARBA00004162"/>
    </source>
</evidence>
<feature type="region of interest" description="Disordered" evidence="11">
    <location>
        <begin position="429"/>
        <end position="474"/>
    </location>
</feature>
<comment type="caution">
    <text evidence="12">The sequence shown here is derived from an EMBL/GenBank/DDBJ whole genome shotgun (WGS) entry which is preliminary data.</text>
</comment>
<evidence type="ECO:0000256" key="2">
    <source>
        <dbReference type="ARBA" id="ARBA00004389"/>
    </source>
</evidence>
<feature type="coiled-coil region" evidence="10">
    <location>
        <begin position="319"/>
        <end position="353"/>
    </location>
</feature>
<keyword evidence="6" id="KW-1133">Transmembrane helix</keyword>
<dbReference type="GO" id="GO:0005886">
    <property type="term" value="C:plasma membrane"/>
    <property type="evidence" value="ECO:0007669"/>
    <property type="project" value="UniProtKB-SubCell"/>
</dbReference>
<accession>A0AAD8KXL4</accession>
<feature type="compositionally biased region" description="Polar residues" evidence="11">
    <location>
        <begin position="440"/>
        <end position="451"/>
    </location>
</feature>
<organism evidence="12 13">
    <name type="scientific">Tagetes erecta</name>
    <name type="common">African marigold</name>
    <dbReference type="NCBI Taxonomy" id="13708"/>
    <lineage>
        <taxon>Eukaryota</taxon>
        <taxon>Viridiplantae</taxon>
        <taxon>Streptophyta</taxon>
        <taxon>Embryophyta</taxon>
        <taxon>Tracheophyta</taxon>
        <taxon>Spermatophyta</taxon>
        <taxon>Magnoliopsida</taxon>
        <taxon>eudicotyledons</taxon>
        <taxon>Gunneridae</taxon>
        <taxon>Pentapetalae</taxon>
        <taxon>asterids</taxon>
        <taxon>campanulids</taxon>
        <taxon>Asterales</taxon>
        <taxon>Asteraceae</taxon>
        <taxon>Asteroideae</taxon>
        <taxon>Heliantheae alliance</taxon>
        <taxon>Tageteae</taxon>
        <taxon>Tagetes</taxon>
    </lineage>
</organism>
<evidence type="ECO:0000256" key="8">
    <source>
        <dbReference type="ARBA" id="ARBA00023136"/>
    </source>
</evidence>
<reference evidence="12" key="1">
    <citation type="journal article" date="2023" name="bioRxiv">
        <title>Improved chromosome-level genome assembly for marigold (Tagetes erecta).</title>
        <authorList>
            <person name="Jiang F."/>
            <person name="Yuan L."/>
            <person name="Wang S."/>
            <person name="Wang H."/>
            <person name="Xu D."/>
            <person name="Wang A."/>
            <person name="Fan W."/>
        </authorList>
    </citation>
    <scope>NUCLEOTIDE SEQUENCE</scope>
    <source>
        <strain evidence="12">WSJ</strain>
        <tissue evidence="12">Leaf</tissue>
    </source>
</reference>
<feature type="region of interest" description="Disordered" evidence="11">
    <location>
        <begin position="509"/>
        <end position="561"/>
    </location>
</feature>
<dbReference type="PANTHER" id="PTHR32219">
    <property type="entry name" value="RNA-BINDING PROTEIN YLMH-RELATED"/>
    <property type="match status" value="1"/>
</dbReference>
<sequence>MYDVRGPHMLTSAEKEMDHTSVVCLQLVKNPRYENEKLNEHIKNAQLQLDEKRRCIDAILAHATTTTSDFIESLNRMVILVDIDDDIARKEEIGVADIGYGGSRSLCNVSSPKYIVMEQIINVLLQLKEKTWFIDAIMLEIQREKAIREDLKYCKRFELMLTYSEGVDDLEDGQRVELPINVQIEETDCLVKIPSYDDEELNERIKNAQLQLDDKRRCIDAISAQLKIKKENILVLNNALKAKNLKLRDAKQLVTSKSREIERTKSMINKVKNAIAVKDIDSKSGTLCLKDENNLIGEVKQLKSKRCQLALNMGSLDEFRRLLKQKDQTEKHMKNLNTEMNILTYNVSKAEAASNEIRKKYVDEVDMERKLQAQFVAAEKSQQEASEHLDSLKKLLNDKVEMFMNKWKSSEAFRNDYISRRDMVAAPNANDEPSCVLPDDTNQTVSSNSCPTPDETVKSVKKDSDDQVKEDVTREVEPTEIIDIEDDEKTVELMKEEIEAKLKEQKENAEKAQKLAEMQQAQKDAEKKEKARLKRLRRKERKRAHSDATSGNVDAGVVSESNEQPQKLQALTHFLLEYLKPIFTLPNMAMVEAFRKENWWPRWASSLPKLNSVYLQA</sequence>
<evidence type="ECO:0000256" key="7">
    <source>
        <dbReference type="ARBA" id="ARBA00023054"/>
    </source>
</evidence>